<dbReference type="Pfam" id="PF08450">
    <property type="entry name" value="SGL"/>
    <property type="match status" value="1"/>
</dbReference>
<evidence type="ECO:0000313" key="5">
    <source>
        <dbReference type="Proteomes" id="UP000000310"/>
    </source>
</evidence>
<evidence type="ECO:0000256" key="1">
    <source>
        <dbReference type="ARBA" id="ARBA00022801"/>
    </source>
</evidence>
<feature type="signal peptide" evidence="2">
    <location>
        <begin position="1"/>
        <end position="23"/>
    </location>
</feature>
<protein>
    <submittedName>
        <fullName evidence="4">Gluconolactonase</fullName>
        <ecNumber evidence="4">3.1.1.17</ecNumber>
    </submittedName>
</protein>
<proteinExistence type="predicted"/>
<dbReference type="InterPro" id="IPR011042">
    <property type="entry name" value="6-blade_b-propeller_TolB-like"/>
</dbReference>
<feature type="chain" id="PRO_5003256893" evidence="2">
    <location>
        <begin position="24"/>
        <end position="299"/>
    </location>
</feature>
<dbReference type="InterPro" id="IPR051262">
    <property type="entry name" value="SMP-30/CGR1_Lactonase"/>
</dbReference>
<feature type="domain" description="SMP-30/Gluconolactonase/LRE-like region" evidence="3">
    <location>
        <begin position="44"/>
        <end position="284"/>
    </location>
</feature>
<dbReference type="Gene3D" id="2.120.10.30">
    <property type="entry name" value="TolB, C-terminal domain"/>
    <property type="match status" value="1"/>
</dbReference>
<dbReference type="InterPro" id="IPR013658">
    <property type="entry name" value="SGL"/>
</dbReference>
<reference evidence="5" key="2">
    <citation type="submission" date="2011-02" db="EMBL/GenBank/DDBJ databases">
        <title>The complete genome of Pedobacter saltans DSM 12145.</title>
        <authorList>
            <consortium name="US DOE Joint Genome Institute (JGI-PGF)"/>
            <person name="Lucas S."/>
            <person name="Copeland A."/>
            <person name="Lapidus A."/>
            <person name="Bruce D."/>
            <person name="Goodwin L."/>
            <person name="Pitluck S."/>
            <person name="Kyrpides N."/>
            <person name="Mavromatis K."/>
            <person name="Pagani I."/>
            <person name="Ivanova N."/>
            <person name="Ovchinnikova G."/>
            <person name="Lu M."/>
            <person name="Detter J.C."/>
            <person name="Han C."/>
            <person name="Land M."/>
            <person name="Hauser L."/>
            <person name="Markowitz V."/>
            <person name="Cheng J.-F."/>
            <person name="Hugenholtz P."/>
            <person name="Woyke T."/>
            <person name="Wu D."/>
            <person name="Tindall B."/>
            <person name="Pomrenke H.G."/>
            <person name="Brambilla E."/>
            <person name="Klenk H.-P."/>
            <person name="Eisen J.A."/>
        </authorList>
    </citation>
    <scope>NUCLEOTIDE SEQUENCE [LARGE SCALE GENOMIC DNA]</scope>
    <source>
        <strain evidence="5">ATCC 51119 / DSM 12145 / JCM 21818 / LMG 10337 / NBRC 100064 / NCIMB 13643</strain>
    </source>
</reference>
<dbReference type="AlphaFoldDB" id="F0SDD8"/>
<dbReference type="eggNOG" id="COG3386">
    <property type="taxonomic scope" value="Bacteria"/>
</dbReference>
<dbReference type="PANTHER" id="PTHR47572">
    <property type="entry name" value="LIPOPROTEIN-RELATED"/>
    <property type="match status" value="1"/>
</dbReference>
<dbReference type="EC" id="3.1.1.17" evidence="4"/>
<gene>
    <name evidence="4" type="ordered locus">Pedsa_3386</name>
</gene>
<organism evidence="4 5">
    <name type="scientific">Pseudopedobacter saltans (strain ATCC 51119 / DSM 12145 / JCM 21818 / CCUG 39354 / LMG 10337 / NBRC 100064 / NCIMB 13643)</name>
    <name type="common">Pedobacter saltans</name>
    <dbReference type="NCBI Taxonomy" id="762903"/>
    <lineage>
        <taxon>Bacteria</taxon>
        <taxon>Pseudomonadati</taxon>
        <taxon>Bacteroidota</taxon>
        <taxon>Sphingobacteriia</taxon>
        <taxon>Sphingobacteriales</taxon>
        <taxon>Sphingobacteriaceae</taxon>
        <taxon>Pseudopedobacter</taxon>
    </lineage>
</organism>
<evidence type="ECO:0000259" key="3">
    <source>
        <dbReference type="Pfam" id="PF08450"/>
    </source>
</evidence>
<accession>F0SDD8</accession>
<dbReference type="HOGENOM" id="CLU_036110_0_1_10"/>
<keyword evidence="1 4" id="KW-0378">Hydrolase</keyword>
<keyword evidence="5" id="KW-1185">Reference proteome</keyword>
<dbReference type="PANTHER" id="PTHR47572:SF4">
    <property type="entry name" value="LACTONASE DRP35"/>
    <property type="match status" value="1"/>
</dbReference>
<evidence type="ECO:0000313" key="4">
    <source>
        <dbReference type="EMBL" id="ADY53921.1"/>
    </source>
</evidence>
<dbReference type="RefSeq" id="WP_013634404.1">
    <property type="nucleotide sequence ID" value="NC_015177.1"/>
</dbReference>
<dbReference type="GO" id="GO:0004341">
    <property type="term" value="F:gluconolactonase activity"/>
    <property type="evidence" value="ECO:0007669"/>
    <property type="project" value="UniProtKB-EC"/>
</dbReference>
<dbReference type="Proteomes" id="UP000000310">
    <property type="component" value="Chromosome"/>
</dbReference>
<dbReference type="STRING" id="762903.Pedsa_3386"/>
<dbReference type="EMBL" id="CP002545">
    <property type="protein sequence ID" value="ADY53921.1"/>
    <property type="molecule type" value="Genomic_DNA"/>
</dbReference>
<reference evidence="4 5" key="1">
    <citation type="journal article" date="2011" name="Stand. Genomic Sci.">
        <title>Complete genome sequence of the gliding, heparinolytic Pedobacter saltans type strain (113).</title>
        <authorList>
            <person name="Liolios K."/>
            <person name="Sikorski J."/>
            <person name="Lu M."/>
            <person name="Nolan M."/>
            <person name="Lapidus A."/>
            <person name="Lucas S."/>
            <person name="Hammon N."/>
            <person name="Deshpande S."/>
            <person name="Cheng J.F."/>
            <person name="Tapia R."/>
            <person name="Han C."/>
            <person name="Goodwin L."/>
            <person name="Pitluck S."/>
            <person name="Huntemann M."/>
            <person name="Ivanova N."/>
            <person name="Pagani I."/>
            <person name="Mavromatis K."/>
            <person name="Ovchinikova G."/>
            <person name="Pati A."/>
            <person name="Chen A."/>
            <person name="Palaniappan K."/>
            <person name="Land M."/>
            <person name="Hauser L."/>
            <person name="Brambilla E.M."/>
            <person name="Kotsyurbenko O."/>
            <person name="Rohde M."/>
            <person name="Tindall B.J."/>
            <person name="Abt B."/>
            <person name="Goker M."/>
            <person name="Detter J.C."/>
            <person name="Woyke T."/>
            <person name="Bristow J."/>
            <person name="Eisen J.A."/>
            <person name="Markowitz V."/>
            <person name="Hugenholtz P."/>
            <person name="Klenk H.P."/>
            <person name="Kyrpides N.C."/>
        </authorList>
    </citation>
    <scope>NUCLEOTIDE SEQUENCE [LARGE SCALE GENOMIC DNA]</scope>
    <source>
        <strain evidence="5">ATCC 51119 / DSM 12145 / JCM 21818 / LMG 10337 / NBRC 100064 / NCIMB 13643</strain>
    </source>
</reference>
<dbReference type="OrthoDB" id="241638at2"/>
<sequence>MIRFWKRLALMGILILQVGLSQAQVSSVVREGAKPQLISRTFSFTEGPAVDKKGNVYFTDQPNNRIWQYDIHGKLSLFMEDAGRSNGMFFDTKGNLLACADEQNQLWSIRKNKQKTVLLDQIEGKLFNGPNDVWVSKQGDIYFTDPYYKRNYWTRTQDALPVKGLYVLYKDADEAVLLDSNFVRPNGIVGFPQENILYVADIGNNKTYKYTILPNGNLSPRELFVNKGSDGMTIDNEGNVYTTGKDVVVFDKNGKQISYIPVPEPKTTNLSFYGKNRDKLFITAGEGIYLLDMRVTGLK</sequence>
<dbReference type="SUPFAM" id="SSF63829">
    <property type="entry name" value="Calcium-dependent phosphotriesterase"/>
    <property type="match status" value="1"/>
</dbReference>
<dbReference type="KEGG" id="psn:Pedsa_3386"/>
<keyword evidence="2" id="KW-0732">Signal</keyword>
<name>F0SDD8_PSESL</name>
<evidence type="ECO:0000256" key="2">
    <source>
        <dbReference type="SAM" id="SignalP"/>
    </source>
</evidence>